<feature type="transmembrane region" description="Helical" evidence="2">
    <location>
        <begin position="119"/>
        <end position="138"/>
    </location>
</feature>
<feature type="transmembrane region" description="Helical" evidence="2">
    <location>
        <begin position="419"/>
        <end position="438"/>
    </location>
</feature>
<feature type="transmembrane region" description="Helical" evidence="2">
    <location>
        <begin position="144"/>
        <end position="161"/>
    </location>
</feature>
<feature type="transmembrane region" description="Helical" evidence="2">
    <location>
        <begin position="529"/>
        <end position="552"/>
    </location>
</feature>
<proteinExistence type="predicted"/>
<feature type="compositionally biased region" description="Gly residues" evidence="1">
    <location>
        <begin position="328"/>
        <end position="355"/>
    </location>
</feature>
<feature type="transmembrane region" description="Helical" evidence="2">
    <location>
        <begin position="391"/>
        <end position="413"/>
    </location>
</feature>
<keyword evidence="2" id="KW-0472">Membrane</keyword>
<feature type="transmembrane region" description="Helical" evidence="2">
    <location>
        <begin position="496"/>
        <end position="517"/>
    </location>
</feature>
<name>A0A7Z1AY44_9PSEU</name>
<keyword evidence="4" id="KW-1185">Reference proteome</keyword>
<feature type="transmembrane region" description="Helical" evidence="2">
    <location>
        <begin position="173"/>
        <end position="193"/>
    </location>
</feature>
<feature type="transmembrane region" description="Helical" evidence="2">
    <location>
        <begin position="608"/>
        <end position="631"/>
    </location>
</feature>
<gene>
    <name evidence="3" type="ORF">BLA60_16735</name>
</gene>
<feature type="transmembrane region" description="Helical" evidence="2">
    <location>
        <begin position="445"/>
        <end position="465"/>
    </location>
</feature>
<feature type="transmembrane region" description="Helical" evidence="2">
    <location>
        <begin position="213"/>
        <end position="232"/>
    </location>
</feature>
<feature type="transmembrane region" description="Helical" evidence="2">
    <location>
        <begin position="239"/>
        <end position="256"/>
    </location>
</feature>
<dbReference type="Proteomes" id="UP000185696">
    <property type="component" value="Unassembled WGS sequence"/>
</dbReference>
<organism evidence="3 4">
    <name type="scientific">Actinophytocola xinjiangensis</name>
    <dbReference type="NCBI Taxonomy" id="485602"/>
    <lineage>
        <taxon>Bacteria</taxon>
        <taxon>Bacillati</taxon>
        <taxon>Actinomycetota</taxon>
        <taxon>Actinomycetes</taxon>
        <taxon>Pseudonocardiales</taxon>
        <taxon>Pseudonocardiaceae</taxon>
    </lineage>
</organism>
<keyword evidence="2" id="KW-0812">Transmembrane</keyword>
<keyword evidence="2" id="KW-1133">Transmembrane helix</keyword>
<feature type="transmembrane region" description="Helical" evidence="2">
    <location>
        <begin position="643"/>
        <end position="667"/>
    </location>
</feature>
<feature type="transmembrane region" description="Helical" evidence="2">
    <location>
        <begin position="564"/>
        <end position="588"/>
    </location>
</feature>
<feature type="transmembrane region" description="Helical" evidence="2">
    <location>
        <begin position="92"/>
        <end position="112"/>
    </location>
</feature>
<feature type="transmembrane region" description="Helical" evidence="2">
    <location>
        <begin position="63"/>
        <end position="86"/>
    </location>
</feature>
<feature type="transmembrane region" description="Helical" evidence="2">
    <location>
        <begin position="268"/>
        <end position="288"/>
    </location>
</feature>
<feature type="transmembrane region" description="Helical" evidence="2">
    <location>
        <begin position="471"/>
        <end position="489"/>
    </location>
</feature>
<dbReference type="AlphaFoldDB" id="A0A7Z1AY44"/>
<evidence type="ECO:0000313" key="3">
    <source>
        <dbReference type="EMBL" id="OLF10102.1"/>
    </source>
</evidence>
<dbReference type="EMBL" id="MSIF01000007">
    <property type="protein sequence ID" value="OLF10102.1"/>
    <property type="molecule type" value="Genomic_DNA"/>
</dbReference>
<feature type="transmembrane region" description="Helical" evidence="2">
    <location>
        <begin position="673"/>
        <end position="693"/>
    </location>
</feature>
<comment type="caution">
    <text evidence="3">The sequence shown here is derived from an EMBL/GenBank/DDBJ whole genome shotgun (WGS) entry which is preliminary data.</text>
</comment>
<feature type="region of interest" description="Disordered" evidence="1">
    <location>
        <begin position="304"/>
        <end position="382"/>
    </location>
</feature>
<evidence type="ECO:0000313" key="4">
    <source>
        <dbReference type="Proteomes" id="UP000185696"/>
    </source>
</evidence>
<evidence type="ECO:0000256" key="2">
    <source>
        <dbReference type="SAM" id="Phobius"/>
    </source>
</evidence>
<evidence type="ECO:0000256" key="1">
    <source>
        <dbReference type="SAM" id="MobiDB-lite"/>
    </source>
</evidence>
<reference evidence="3 4" key="1">
    <citation type="submission" date="2016-12" db="EMBL/GenBank/DDBJ databases">
        <title>The draft genome sequence of Actinophytocola xinjiangensis.</title>
        <authorList>
            <person name="Wang W."/>
            <person name="Yuan L."/>
        </authorList>
    </citation>
    <scope>NUCLEOTIDE SEQUENCE [LARGE SCALE GENOMIC DNA]</scope>
    <source>
        <strain evidence="3 4">CGMCC 4.4663</strain>
    </source>
</reference>
<feature type="compositionally biased region" description="Low complexity" evidence="1">
    <location>
        <begin position="304"/>
        <end position="327"/>
    </location>
</feature>
<accession>A0A7Z1AY44</accession>
<sequence length="705" mass="69866">MVAVLAAFVVGVGALGGSSVMSSPVPRVVVALLLLVAGWPVLRPARDPAHPLTRAVGAPVLRGIGSSLVVLGGYLLGMAMLTAVVAEPVTSVFLFVLLVYGCPALTLVVVAASTGMRAWAVGAGALLPMLLVLLLIAVDVTATAVSVTTLVLALVLTAVVVRSDPAAVWSSAASVAAAMSASFAFGAGSSPFGSLGTTQFGGAADPAAVDQTVGPQLVAALALLTGAFLLILAVLRRDLPTGILAATTFATPPVFLRQDQSFATWQSNTTIVVLVVPVVLAVIALVALRVHSVRRALTALVPIGADPAGGPASRPGSPQAGGPTAAAGGPGYAADGGPGGGAPQPGGPAFGGGSAAHGASHGRSGDPESTPPIGVPVQNHIPPANPDARSAAAFAVVLAAAAVVFVVMGLPVLDWHHGVHGAIALVVLAAAGALAVWLPGKPGAAAAVVALLGLGLGPPWLWLIIGGARTVAGVVESVLAIALAVVLVCRHWRPSVFAASAYLVARATAALLGALLYDPAYSTRPDDDDWVPVLIVALPLLLLAVPAALAAFGRWAAYAQAVGAVALAAGGFLPMKVLVAEFSSGAAGLSMQTSLSPLTPTDWLGAAYFLRTVSAPVLVMMIILVLVGFVLAASLAKRPNGALAAAFALLLLAVVQSALLTAVLQWSAEEAQVIGWSLGGAAIAAALVAAVTAQSAAGRYRGVRG</sequence>
<feature type="transmembrane region" description="Helical" evidence="2">
    <location>
        <begin position="24"/>
        <end position="42"/>
    </location>
</feature>
<protein>
    <submittedName>
        <fullName evidence="3">Uncharacterized protein</fullName>
    </submittedName>
</protein>